<protein>
    <submittedName>
        <fullName evidence="1">Uncharacterized protein</fullName>
    </submittedName>
</protein>
<accession>A0A921NQV4</accession>
<evidence type="ECO:0000313" key="1">
    <source>
        <dbReference type="EMBL" id="KAF0674404.1"/>
    </source>
</evidence>
<comment type="caution">
    <text evidence="1">The sequence shown here is derived from an EMBL/GenBank/DDBJ whole genome shotgun (WGS) entry which is preliminary data.</text>
</comment>
<name>A0A921NQV4_9RHOB</name>
<dbReference type="AlphaFoldDB" id="A0A921NQV4"/>
<gene>
    <name evidence="1" type="ORF">PMES_03293</name>
</gene>
<reference evidence="1" key="1">
    <citation type="submission" date="2013-03" db="EMBL/GenBank/DDBJ databases">
        <title>Genome Sequence of the Profundibacterium mesophilum strain KAUST100406-0324T from Red Sea, a novel genus in the family Rhodobacteraceae.</title>
        <authorList>
            <person name="Essack M."/>
            <person name="Alam I."/>
            <person name="Lafi F."/>
            <person name="Alawi W."/>
            <person name="Kamanu F."/>
            <person name="Al-Suwailem A."/>
            <person name="Lee O.O."/>
            <person name="Xu Y."/>
            <person name="Bajic V."/>
            <person name="Qian P.-Y."/>
            <person name="Archer J."/>
        </authorList>
    </citation>
    <scope>NUCLEOTIDE SEQUENCE</scope>
    <source>
        <strain evidence="1">KAUST100406-0324</strain>
    </source>
</reference>
<keyword evidence="2" id="KW-1185">Reference proteome</keyword>
<organism evidence="1 2">
    <name type="scientific">Profundibacterium mesophilum KAUST100406-0324</name>
    <dbReference type="NCBI Taxonomy" id="1037889"/>
    <lineage>
        <taxon>Bacteria</taxon>
        <taxon>Pseudomonadati</taxon>
        <taxon>Pseudomonadota</taxon>
        <taxon>Alphaproteobacteria</taxon>
        <taxon>Rhodobacterales</taxon>
        <taxon>Roseobacteraceae</taxon>
        <taxon>Profundibacterium</taxon>
    </lineage>
</organism>
<feature type="non-terminal residue" evidence="1">
    <location>
        <position position="41"/>
    </location>
</feature>
<evidence type="ECO:0000313" key="2">
    <source>
        <dbReference type="Proteomes" id="UP000698242"/>
    </source>
</evidence>
<proteinExistence type="predicted"/>
<sequence length="41" mass="4130">MRPARHTIALRGGGSVSGELGVLAIPVALEGEGVAEQAMMP</sequence>
<dbReference type="Proteomes" id="UP000698242">
    <property type="component" value="Unassembled WGS sequence"/>
</dbReference>
<dbReference type="EMBL" id="APKE01000065">
    <property type="protein sequence ID" value="KAF0674404.1"/>
    <property type="molecule type" value="Genomic_DNA"/>
</dbReference>